<feature type="transmembrane region" description="Helical" evidence="1">
    <location>
        <begin position="89"/>
        <end position="106"/>
    </location>
</feature>
<keyword evidence="1" id="KW-0812">Transmembrane</keyword>
<gene>
    <name evidence="2" type="ORF">DI556_00780</name>
</gene>
<keyword evidence="1" id="KW-1133">Transmembrane helix</keyword>
<organism evidence="2 3">
    <name type="scientific">Rhodovulum sulfidophilum</name>
    <name type="common">Rhodobacter sulfidophilus</name>
    <dbReference type="NCBI Taxonomy" id="35806"/>
    <lineage>
        <taxon>Bacteria</taxon>
        <taxon>Pseudomonadati</taxon>
        <taxon>Pseudomonadota</taxon>
        <taxon>Alphaproteobacteria</taxon>
        <taxon>Rhodobacterales</taxon>
        <taxon>Paracoccaceae</taxon>
        <taxon>Rhodovulum</taxon>
    </lineage>
</organism>
<dbReference type="EMBL" id="QFPW01000001">
    <property type="protein sequence ID" value="PZQ52232.1"/>
    <property type="molecule type" value="Genomic_DNA"/>
</dbReference>
<dbReference type="Pfam" id="PF05437">
    <property type="entry name" value="AzlD"/>
    <property type="match status" value="1"/>
</dbReference>
<proteinExistence type="predicted"/>
<name>A0A2W5NFE6_RHOSU</name>
<dbReference type="AlphaFoldDB" id="A0A2W5NFE6"/>
<keyword evidence="1" id="KW-0472">Membrane</keyword>
<reference evidence="2 3" key="1">
    <citation type="submission" date="2017-08" db="EMBL/GenBank/DDBJ databases">
        <title>Infants hospitalized years apart are colonized by the same room-sourced microbial strains.</title>
        <authorList>
            <person name="Brooks B."/>
            <person name="Olm M.R."/>
            <person name="Firek B.A."/>
            <person name="Baker R."/>
            <person name="Thomas B.C."/>
            <person name="Morowitz M.J."/>
            <person name="Banfield J.F."/>
        </authorList>
    </citation>
    <scope>NUCLEOTIDE SEQUENCE [LARGE SCALE GENOMIC DNA]</scope>
    <source>
        <strain evidence="2">S2_005_002_R2_34</strain>
    </source>
</reference>
<dbReference type="InterPro" id="IPR008407">
    <property type="entry name" value="Brnchd-chn_aa_trnsp_AzlD"/>
</dbReference>
<sequence length="109" mass="11534">MSTDARIWTVILLLGIGTYLIRLSFLGMIGDRALPLWVTRCLRYVPVAVMPGLVAPLVVWPQATGGATDLPRLAAAAAALLVGAWKRDALWAIGAGMAVLYAGLFAQSV</sequence>
<evidence type="ECO:0000313" key="3">
    <source>
        <dbReference type="Proteomes" id="UP000249185"/>
    </source>
</evidence>
<protein>
    <submittedName>
        <fullName evidence="2">AzlD domain-containing protein</fullName>
    </submittedName>
</protein>
<comment type="caution">
    <text evidence="2">The sequence shown here is derived from an EMBL/GenBank/DDBJ whole genome shotgun (WGS) entry which is preliminary data.</text>
</comment>
<evidence type="ECO:0000313" key="2">
    <source>
        <dbReference type="EMBL" id="PZQ52232.1"/>
    </source>
</evidence>
<accession>A0A2W5NFE6</accession>
<feature type="transmembrane region" description="Helical" evidence="1">
    <location>
        <begin position="6"/>
        <end position="29"/>
    </location>
</feature>
<dbReference type="Proteomes" id="UP000249185">
    <property type="component" value="Unassembled WGS sequence"/>
</dbReference>
<evidence type="ECO:0000256" key="1">
    <source>
        <dbReference type="SAM" id="Phobius"/>
    </source>
</evidence>